<sequence length="199" mass="23060">MANGMKDIIPRIYKTSDKPQSYSPSHTQLLGIHLCDGRQKSIILDENHTLSYADDDHNCDSSSVEEEMQNINFAIKFQIYDCDFLLMHTNTIKKSRDKEKNNLPQPIVSSEPSSQSGLESHFHRIGMHLPSLHVVNRIKPTDCIIKYLYASRFVRCGFYEAYNLYLNYSKAKRVNRTKNRNQFNKIKLSIAKSKMPKTK</sequence>
<evidence type="ECO:0000313" key="3">
    <source>
        <dbReference type="Proteomes" id="UP000037069"/>
    </source>
</evidence>
<dbReference type="Proteomes" id="UP000037069">
    <property type="component" value="Unassembled WGS sequence"/>
</dbReference>
<dbReference type="AlphaFoldDB" id="A0A0L0CHD4"/>
<protein>
    <submittedName>
        <fullName evidence="2">Uncharacterized protein</fullName>
    </submittedName>
</protein>
<dbReference type="EMBL" id="JRES01000402">
    <property type="protein sequence ID" value="KNC31656.1"/>
    <property type="molecule type" value="Genomic_DNA"/>
</dbReference>
<feature type="region of interest" description="Disordered" evidence="1">
    <location>
        <begin position="96"/>
        <end position="118"/>
    </location>
</feature>
<organism evidence="2 3">
    <name type="scientific">Lucilia cuprina</name>
    <name type="common">Green bottle fly</name>
    <name type="synonym">Australian sheep blowfly</name>
    <dbReference type="NCBI Taxonomy" id="7375"/>
    <lineage>
        <taxon>Eukaryota</taxon>
        <taxon>Metazoa</taxon>
        <taxon>Ecdysozoa</taxon>
        <taxon>Arthropoda</taxon>
        <taxon>Hexapoda</taxon>
        <taxon>Insecta</taxon>
        <taxon>Pterygota</taxon>
        <taxon>Neoptera</taxon>
        <taxon>Endopterygota</taxon>
        <taxon>Diptera</taxon>
        <taxon>Brachycera</taxon>
        <taxon>Muscomorpha</taxon>
        <taxon>Oestroidea</taxon>
        <taxon>Calliphoridae</taxon>
        <taxon>Luciliinae</taxon>
        <taxon>Lucilia</taxon>
    </lineage>
</organism>
<proteinExistence type="predicted"/>
<reference evidence="2 3" key="1">
    <citation type="journal article" date="2015" name="Nat. Commun.">
        <title>Lucilia cuprina genome unlocks parasitic fly biology to underpin future interventions.</title>
        <authorList>
            <person name="Anstead C.A."/>
            <person name="Korhonen P.K."/>
            <person name="Young N.D."/>
            <person name="Hall R.S."/>
            <person name="Jex A.R."/>
            <person name="Murali S.C."/>
            <person name="Hughes D.S."/>
            <person name="Lee S.F."/>
            <person name="Perry T."/>
            <person name="Stroehlein A.J."/>
            <person name="Ansell B.R."/>
            <person name="Breugelmans B."/>
            <person name="Hofmann A."/>
            <person name="Qu J."/>
            <person name="Dugan S."/>
            <person name="Lee S.L."/>
            <person name="Chao H."/>
            <person name="Dinh H."/>
            <person name="Han Y."/>
            <person name="Doddapaneni H.V."/>
            <person name="Worley K.C."/>
            <person name="Muzny D.M."/>
            <person name="Ioannidis P."/>
            <person name="Waterhouse R.M."/>
            <person name="Zdobnov E.M."/>
            <person name="James P.J."/>
            <person name="Bagnall N.H."/>
            <person name="Kotze A.C."/>
            <person name="Gibbs R.A."/>
            <person name="Richards S."/>
            <person name="Batterham P."/>
            <person name="Gasser R.B."/>
        </authorList>
    </citation>
    <scope>NUCLEOTIDE SEQUENCE [LARGE SCALE GENOMIC DNA]</scope>
    <source>
        <strain evidence="2 3">LS</strain>
        <tissue evidence="2">Full body</tissue>
    </source>
</reference>
<keyword evidence="3" id="KW-1185">Reference proteome</keyword>
<name>A0A0L0CHD4_LUCCU</name>
<feature type="compositionally biased region" description="Low complexity" evidence="1">
    <location>
        <begin position="109"/>
        <end position="118"/>
    </location>
</feature>
<evidence type="ECO:0000256" key="1">
    <source>
        <dbReference type="SAM" id="MobiDB-lite"/>
    </source>
</evidence>
<comment type="caution">
    <text evidence="2">The sequence shown here is derived from an EMBL/GenBank/DDBJ whole genome shotgun (WGS) entry which is preliminary data.</text>
</comment>
<accession>A0A0L0CHD4</accession>
<gene>
    <name evidence="2" type="ORF">FF38_10427</name>
</gene>
<evidence type="ECO:0000313" key="2">
    <source>
        <dbReference type="EMBL" id="KNC31656.1"/>
    </source>
</evidence>